<dbReference type="EMBL" id="SDHW01000001">
    <property type="protein sequence ID" value="RXK61465.1"/>
    <property type="molecule type" value="Genomic_DNA"/>
</dbReference>
<feature type="domain" description="Ppx/GppA phosphatase N-terminal" evidence="1">
    <location>
        <begin position="37"/>
        <end position="284"/>
    </location>
</feature>
<dbReference type="InterPro" id="IPR050273">
    <property type="entry name" value="GppA/Ppx_hydrolase"/>
</dbReference>
<accession>A0A4Q1CLA3</accession>
<dbReference type="PROSITE" id="PS50890">
    <property type="entry name" value="PUA"/>
    <property type="match status" value="1"/>
</dbReference>
<dbReference type="AlphaFoldDB" id="A0A4Q1CLA3"/>
<dbReference type="RefSeq" id="WP_129128838.1">
    <property type="nucleotide sequence ID" value="NZ_SDHW01000001.1"/>
</dbReference>
<name>A0A4Q1CLA3_9BACT</name>
<dbReference type="PANTHER" id="PTHR30005">
    <property type="entry name" value="EXOPOLYPHOSPHATASE"/>
    <property type="match status" value="1"/>
</dbReference>
<dbReference type="Gene3D" id="3.30.420.150">
    <property type="entry name" value="Exopolyphosphatase. Domain 2"/>
    <property type="match status" value="1"/>
</dbReference>
<organism evidence="2 3">
    <name type="scientific">Lacibacter luteus</name>
    <dbReference type="NCBI Taxonomy" id="2508719"/>
    <lineage>
        <taxon>Bacteria</taxon>
        <taxon>Pseudomonadati</taxon>
        <taxon>Bacteroidota</taxon>
        <taxon>Chitinophagia</taxon>
        <taxon>Chitinophagales</taxon>
        <taxon>Chitinophagaceae</taxon>
        <taxon>Lacibacter</taxon>
    </lineage>
</organism>
<reference evidence="2 3" key="1">
    <citation type="submission" date="2019-01" db="EMBL/GenBank/DDBJ databases">
        <title>Lacibacter sp. strain TTM-7.</title>
        <authorList>
            <person name="Chen W.-M."/>
        </authorList>
    </citation>
    <scope>NUCLEOTIDE SEQUENCE [LARGE SCALE GENOMIC DNA]</scope>
    <source>
        <strain evidence="2 3">TTM-7</strain>
    </source>
</reference>
<dbReference type="Gene3D" id="3.30.420.40">
    <property type="match status" value="1"/>
</dbReference>
<dbReference type="InterPro" id="IPR043129">
    <property type="entry name" value="ATPase_NBD"/>
</dbReference>
<evidence type="ECO:0000313" key="3">
    <source>
        <dbReference type="Proteomes" id="UP000290204"/>
    </source>
</evidence>
<dbReference type="Proteomes" id="UP000290204">
    <property type="component" value="Unassembled WGS sequence"/>
</dbReference>
<evidence type="ECO:0000259" key="1">
    <source>
        <dbReference type="Pfam" id="PF02541"/>
    </source>
</evidence>
<dbReference type="InterPro" id="IPR003695">
    <property type="entry name" value="Ppx_GppA_N"/>
</dbReference>
<gene>
    <name evidence="2" type="ORF">ESA94_00145</name>
</gene>
<sequence length="303" mass="34094">MKLAAIDIGSNAARLLISEVEENGKGSPSFNKLNLVRVPLRLGFDVFETGDISKTKINKVVETIKAYKHLLNIYEVQYLKACATSAMRDAKNADDIIRKVKMETGIEIKVISGDEEASFIYENHIAENLAKDHSYLYIDVGGGSTELTFFDDGKLVFKESFNIGTIRLLKGLVTDKHWDEMKNYIKLGTKGKSDMIAIGSGGNINKVFSLSKKKEGKPLSLELLRDYHKELSSFTLAERMKQYKLREDRADVILPALQIYVNVMRWTGIEEIYVPKIGLADGLVHMLYEEVKNKKLHASTVVL</sequence>
<evidence type="ECO:0000313" key="2">
    <source>
        <dbReference type="EMBL" id="RXK61465.1"/>
    </source>
</evidence>
<dbReference type="CDD" id="cd24006">
    <property type="entry name" value="ASKHA_NBD_PPX_GppA"/>
    <property type="match status" value="1"/>
</dbReference>
<dbReference type="GO" id="GO:0016462">
    <property type="term" value="F:pyrophosphatase activity"/>
    <property type="evidence" value="ECO:0007669"/>
    <property type="project" value="TreeGrafter"/>
</dbReference>
<proteinExistence type="predicted"/>
<dbReference type="OrthoDB" id="9814545at2"/>
<keyword evidence="3" id="KW-1185">Reference proteome</keyword>
<dbReference type="Pfam" id="PF02541">
    <property type="entry name" value="Ppx-GppA"/>
    <property type="match status" value="1"/>
</dbReference>
<comment type="caution">
    <text evidence="2">The sequence shown here is derived from an EMBL/GenBank/DDBJ whole genome shotgun (WGS) entry which is preliminary data.</text>
</comment>
<dbReference type="SUPFAM" id="SSF53067">
    <property type="entry name" value="Actin-like ATPase domain"/>
    <property type="match status" value="2"/>
</dbReference>
<protein>
    <submittedName>
        <fullName evidence="2">Exopolyphosphatase</fullName>
    </submittedName>
</protein>
<dbReference type="PANTHER" id="PTHR30005:SF0">
    <property type="entry name" value="RETROGRADE REGULATION PROTEIN 2"/>
    <property type="match status" value="1"/>
</dbReference>